<evidence type="ECO:0000256" key="1">
    <source>
        <dbReference type="ARBA" id="ARBA00023015"/>
    </source>
</evidence>
<evidence type="ECO:0000313" key="5">
    <source>
        <dbReference type="EMBL" id="MFC5391049.1"/>
    </source>
</evidence>
<dbReference type="RefSeq" id="WP_377005703.1">
    <property type="nucleotide sequence ID" value="NZ_JBHSLV010000001.1"/>
</dbReference>
<evidence type="ECO:0000313" key="6">
    <source>
        <dbReference type="Proteomes" id="UP001596104"/>
    </source>
</evidence>
<reference evidence="6" key="1">
    <citation type="journal article" date="2019" name="Int. J. Syst. Evol. Microbiol.">
        <title>The Global Catalogue of Microorganisms (GCM) 10K type strain sequencing project: providing services to taxonomists for standard genome sequencing and annotation.</title>
        <authorList>
            <consortium name="The Broad Institute Genomics Platform"/>
            <consortium name="The Broad Institute Genome Sequencing Center for Infectious Disease"/>
            <person name="Wu L."/>
            <person name="Ma J."/>
        </authorList>
    </citation>
    <scope>NUCLEOTIDE SEQUENCE [LARGE SCALE GENOMIC DNA]</scope>
    <source>
        <strain evidence="6">CGMCC 1.16326</strain>
    </source>
</reference>
<dbReference type="InterPro" id="IPR029062">
    <property type="entry name" value="Class_I_gatase-like"/>
</dbReference>
<evidence type="ECO:0000259" key="4">
    <source>
        <dbReference type="PROSITE" id="PS01124"/>
    </source>
</evidence>
<dbReference type="InterPro" id="IPR018060">
    <property type="entry name" value="HTH_AraC"/>
</dbReference>
<keyword evidence="3" id="KW-0804">Transcription</keyword>
<dbReference type="InterPro" id="IPR002818">
    <property type="entry name" value="DJ-1/PfpI"/>
</dbReference>
<dbReference type="Proteomes" id="UP001596104">
    <property type="component" value="Unassembled WGS sequence"/>
</dbReference>
<dbReference type="PANTHER" id="PTHR43130:SF3">
    <property type="entry name" value="HTH-TYPE TRANSCRIPTIONAL REGULATOR RV1931C"/>
    <property type="match status" value="1"/>
</dbReference>
<dbReference type="CDD" id="cd03136">
    <property type="entry name" value="GATase1_AraC_ArgR_like"/>
    <property type="match status" value="1"/>
</dbReference>
<gene>
    <name evidence="5" type="ORF">ACFPPC_00155</name>
</gene>
<protein>
    <submittedName>
        <fullName evidence="5">GlxA family transcriptional regulator</fullName>
    </submittedName>
</protein>
<sequence>MQSEYRVAIVVLPNFTLLALSSVVDTLRLANRALGREAYAWTVYGLQDTVVTSSHVGIVPDRLLTGVHDDEVDIAIVCGGIGGHLYNERHLRAWLRDLDSRGAIIGAISTGIWQVARAGLLDSYRCAVHWDDLPSFSATFPLVEVRPEIFVHDRRRLTCSGGVAVIDMILYLIAVQFGIAQADSVADLLIHARIRSSDEKQRGTAGSPQATPRTVRRAVTLMERNIEATLPITAIAREIGCSTRQLERLFTEAFGMSPKRYYDGVRLRHARKLLVETDVPLSDVAVQCGYPSQAQFATRFRTAFGKPPLRYRLHAHR</sequence>
<dbReference type="SMART" id="SM00342">
    <property type="entry name" value="HTH_ARAC"/>
    <property type="match status" value="1"/>
</dbReference>
<dbReference type="PROSITE" id="PS01124">
    <property type="entry name" value="HTH_ARAC_FAMILY_2"/>
    <property type="match status" value="1"/>
</dbReference>
<dbReference type="SUPFAM" id="SSF46689">
    <property type="entry name" value="Homeodomain-like"/>
    <property type="match status" value="2"/>
</dbReference>
<comment type="caution">
    <text evidence="5">The sequence shown here is derived from an EMBL/GenBank/DDBJ whole genome shotgun (WGS) entry which is preliminary data.</text>
</comment>
<accession>A0ABW0H4P9</accession>
<proteinExistence type="predicted"/>
<dbReference type="InterPro" id="IPR009057">
    <property type="entry name" value="Homeodomain-like_sf"/>
</dbReference>
<dbReference type="PANTHER" id="PTHR43130">
    <property type="entry name" value="ARAC-FAMILY TRANSCRIPTIONAL REGULATOR"/>
    <property type="match status" value="1"/>
</dbReference>
<keyword evidence="1" id="KW-0805">Transcription regulation</keyword>
<name>A0ABW0H4P9_9HYPH</name>
<evidence type="ECO:0000256" key="3">
    <source>
        <dbReference type="ARBA" id="ARBA00023163"/>
    </source>
</evidence>
<dbReference type="Gene3D" id="1.10.10.60">
    <property type="entry name" value="Homeodomain-like"/>
    <property type="match status" value="1"/>
</dbReference>
<keyword evidence="6" id="KW-1185">Reference proteome</keyword>
<feature type="domain" description="HTH araC/xylS-type" evidence="4">
    <location>
        <begin position="216"/>
        <end position="314"/>
    </location>
</feature>
<dbReference type="PROSITE" id="PS00041">
    <property type="entry name" value="HTH_ARAC_FAMILY_1"/>
    <property type="match status" value="1"/>
</dbReference>
<dbReference type="EMBL" id="JBHSLV010000001">
    <property type="protein sequence ID" value="MFC5391049.1"/>
    <property type="molecule type" value="Genomic_DNA"/>
</dbReference>
<dbReference type="Pfam" id="PF12833">
    <property type="entry name" value="HTH_18"/>
    <property type="match status" value="1"/>
</dbReference>
<dbReference type="Pfam" id="PF01965">
    <property type="entry name" value="DJ-1_PfpI"/>
    <property type="match status" value="1"/>
</dbReference>
<evidence type="ECO:0000256" key="2">
    <source>
        <dbReference type="ARBA" id="ARBA00023125"/>
    </source>
</evidence>
<dbReference type="Gene3D" id="3.40.50.880">
    <property type="match status" value="1"/>
</dbReference>
<organism evidence="5 6">
    <name type="scientific">Bosea vestrisii</name>
    <dbReference type="NCBI Taxonomy" id="151416"/>
    <lineage>
        <taxon>Bacteria</taxon>
        <taxon>Pseudomonadati</taxon>
        <taxon>Pseudomonadota</taxon>
        <taxon>Alphaproteobacteria</taxon>
        <taxon>Hyphomicrobiales</taxon>
        <taxon>Boseaceae</taxon>
        <taxon>Bosea</taxon>
    </lineage>
</organism>
<dbReference type="SUPFAM" id="SSF52317">
    <property type="entry name" value="Class I glutamine amidotransferase-like"/>
    <property type="match status" value="1"/>
</dbReference>
<dbReference type="InterPro" id="IPR052158">
    <property type="entry name" value="INH-QAR"/>
</dbReference>
<keyword evidence="2" id="KW-0238">DNA-binding</keyword>
<dbReference type="InterPro" id="IPR018062">
    <property type="entry name" value="HTH_AraC-typ_CS"/>
</dbReference>